<name>A0A401TBQ9_CHIPU</name>
<evidence type="ECO:0000256" key="1">
    <source>
        <dbReference type="ARBA" id="ARBA00022723"/>
    </source>
</evidence>
<proteinExistence type="predicted"/>
<accession>A0A401TBQ9</accession>
<comment type="caution">
    <text evidence="5">The sequence shown here is derived from an EMBL/GenBank/DDBJ whole genome shotgun (WGS) entry which is preliminary data.</text>
</comment>
<organism evidence="5 6">
    <name type="scientific">Chiloscyllium punctatum</name>
    <name type="common">Brownbanded bambooshark</name>
    <name type="synonym">Hemiscyllium punctatum</name>
    <dbReference type="NCBI Taxonomy" id="137246"/>
    <lineage>
        <taxon>Eukaryota</taxon>
        <taxon>Metazoa</taxon>
        <taxon>Chordata</taxon>
        <taxon>Craniata</taxon>
        <taxon>Vertebrata</taxon>
        <taxon>Chondrichthyes</taxon>
        <taxon>Elasmobranchii</taxon>
        <taxon>Galeomorphii</taxon>
        <taxon>Galeoidea</taxon>
        <taxon>Orectolobiformes</taxon>
        <taxon>Hemiscylliidae</taxon>
        <taxon>Chiloscyllium</taxon>
    </lineage>
</organism>
<feature type="domain" description="FLYWCH-type" evidence="4">
    <location>
        <begin position="7"/>
        <end position="60"/>
    </location>
</feature>
<keyword evidence="3" id="KW-0862">Zinc</keyword>
<reference evidence="5 6" key="1">
    <citation type="journal article" date="2018" name="Nat. Ecol. Evol.">
        <title>Shark genomes provide insights into elasmobranch evolution and the origin of vertebrates.</title>
        <authorList>
            <person name="Hara Y"/>
            <person name="Yamaguchi K"/>
            <person name="Onimaru K"/>
            <person name="Kadota M"/>
            <person name="Koyanagi M"/>
            <person name="Keeley SD"/>
            <person name="Tatsumi K"/>
            <person name="Tanaka K"/>
            <person name="Motone F"/>
            <person name="Kageyama Y"/>
            <person name="Nozu R"/>
            <person name="Adachi N"/>
            <person name="Nishimura O"/>
            <person name="Nakagawa R"/>
            <person name="Tanegashima C"/>
            <person name="Kiyatake I"/>
            <person name="Matsumoto R"/>
            <person name="Murakumo K"/>
            <person name="Nishida K"/>
            <person name="Terakita A"/>
            <person name="Kuratani S"/>
            <person name="Sato K"/>
            <person name="Hyodo S Kuraku.S."/>
        </authorList>
    </citation>
    <scope>NUCLEOTIDE SEQUENCE [LARGE SCALE GENOMIC DNA]</scope>
</reference>
<sequence>MAEEVLTKRGKENFAHNGFLYIFDKTSKVGSNLKLWRCEQNNRCKARLHTKAGEVVRELNSRSHEASAAQLQVTLVKTKIKKRAEETLESPTVAVNECLVHISQASLAVIPNMSALRKIIRRKHNSVMNAPTNPTDLQQLFVPECYRIYLPQPGVDENFLLCDGGRGPDWILIFRSRAGSLVTSDMWFADGTFSIAPNLFSQIYVILAKKHEGVHPIVYALLPNKQCTTYIDKYLDALATELPQELQDLLSWFEDTYVGRQNRRGNGR</sequence>
<protein>
    <recommendedName>
        <fullName evidence="4">FLYWCH-type domain-containing protein</fullName>
    </recommendedName>
</protein>
<evidence type="ECO:0000256" key="2">
    <source>
        <dbReference type="ARBA" id="ARBA00022771"/>
    </source>
</evidence>
<dbReference type="AlphaFoldDB" id="A0A401TBQ9"/>
<dbReference type="GO" id="GO:0008270">
    <property type="term" value="F:zinc ion binding"/>
    <property type="evidence" value="ECO:0007669"/>
    <property type="project" value="UniProtKB-KW"/>
</dbReference>
<keyword evidence="2" id="KW-0863">Zinc-finger</keyword>
<dbReference type="OMA" id="TAGHTHE"/>
<keyword evidence="1" id="KW-0479">Metal-binding</keyword>
<dbReference type="OrthoDB" id="6931832at2759"/>
<dbReference type="STRING" id="137246.A0A401TBQ9"/>
<dbReference type="InterPro" id="IPR007588">
    <property type="entry name" value="Znf_FLYWCH"/>
</dbReference>
<evidence type="ECO:0000313" key="5">
    <source>
        <dbReference type="EMBL" id="GCC40100.1"/>
    </source>
</evidence>
<evidence type="ECO:0000256" key="3">
    <source>
        <dbReference type="ARBA" id="ARBA00022833"/>
    </source>
</evidence>
<gene>
    <name evidence="5" type="ORF">chiPu_0024094</name>
</gene>
<dbReference type="EMBL" id="BEZZ01032619">
    <property type="protein sequence ID" value="GCC40100.1"/>
    <property type="molecule type" value="Genomic_DNA"/>
</dbReference>
<keyword evidence="6" id="KW-1185">Reference proteome</keyword>
<dbReference type="Pfam" id="PF04500">
    <property type="entry name" value="FLYWCH"/>
    <property type="match status" value="1"/>
</dbReference>
<dbReference type="Proteomes" id="UP000287033">
    <property type="component" value="Unassembled WGS sequence"/>
</dbReference>
<evidence type="ECO:0000259" key="4">
    <source>
        <dbReference type="Pfam" id="PF04500"/>
    </source>
</evidence>
<evidence type="ECO:0000313" key="6">
    <source>
        <dbReference type="Proteomes" id="UP000287033"/>
    </source>
</evidence>
<dbReference type="Gene3D" id="2.20.25.240">
    <property type="match status" value="1"/>
</dbReference>